<dbReference type="EMBL" id="CM044707">
    <property type="protein sequence ID" value="KAI5654862.1"/>
    <property type="molecule type" value="Genomic_DNA"/>
</dbReference>
<reference evidence="2" key="1">
    <citation type="journal article" date="2023" name="Nat. Plants">
        <title>Single-cell RNA sequencing provides a high-resolution roadmap for understanding the multicellular compartmentation of specialized metabolism.</title>
        <authorList>
            <person name="Sun S."/>
            <person name="Shen X."/>
            <person name="Li Y."/>
            <person name="Li Y."/>
            <person name="Wang S."/>
            <person name="Li R."/>
            <person name="Zhang H."/>
            <person name="Shen G."/>
            <person name="Guo B."/>
            <person name="Wei J."/>
            <person name="Xu J."/>
            <person name="St-Pierre B."/>
            <person name="Chen S."/>
            <person name="Sun C."/>
        </authorList>
    </citation>
    <scope>NUCLEOTIDE SEQUENCE [LARGE SCALE GENOMIC DNA]</scope>
</reference>
<name>A0ACC0A338_CATRO</name>
<comment type="caution">
    <text evidence="1">The sequence shown here is derived from an EMBL/GenBank/DDBJ whole genome shotgun (WGS) entry which is preliminary data.</text>
</comment>
<keyword evidence="2" id="KW-1185">Reference proteome</keyword>
<gene>
    <name evidence="1" type="ORF">M9H77_32049</name>
</gene>
<evidence type="ECO:0000313" key="2">
    <source>
        <dbReference type="Proteomes" id="UP001060085"/>
    </source>
</evidence>
<dbReference type="Proteomes" id="UP001060085">
    <property type="component" value="Linkage Group LG07"/>
</dbReference>
<sequence>MGSISAGAEKPHALCIPFPAQGHINPMMKLAKLLNQKGFHITFVNTEYNHRRLIKSSGEMSVEGLPSFRFETIPDGLPPSDADTTQDIPALCESLTKNGLGAFRELLAKLNIKDNNNNVPPISCIVSDAVLTYTTTAAKELGIPDVLLWTASPCGYLAYLQFSHLIDKGIIPLKDASLLTNGYLDTVVDWIPGIEGIRWRNFPSFFRYTDPDDFLIKFILQEMDGAKNGSAIILNTFSELEPNVLQALSNYLPPIYTMGPLQLLENQIDGVSLKALETNLWKQDNSCVDWLDSKEANSVVYVNFGSITVITNEQLVEFAWGLANSKQNFLWVIRSDLVSGESVINLPPDMVEETKERCLFVNWCDQELVLSHPSIGGFLSHCGWNSTIESIINGVPMICWPFFAEQQTNCWCCCTKWEIGVEINNDVKRNEVELLVKEVIEGNKGKKMKKKVIQLKSLAEEAAHTTTGGSNKNLEKLIQNVLLSPPNY</sequence>
<accession>A0ACC0A338</accession>
<proteinExistence type="predicted"/>
<organism evidence="1 2">
    <name type="scientific">Catharanthus roseus</name>
    <name type="common">Madagascar periwinkle</name>
    <name type="synonym">Vinca rosea</name>
    <dbReference type="NCBI Taxonomy" id="4058"/>
    <lineage>
        <taxon>Eukaryota</taxon>
        <taxon>Viridiplantae</taxon>
        <taxon>Streptophyta</taxon>
        <taxon>Embryophyta</taxon>
        <taxon>Tracheophyta</taxon>
        <taxon>Spermatophyta</taxon>
        <taxon>Magnoliopsida</taxon>
        <taxon>eudicotyledons</taxon>
        <taxon>Gunneridae</taxon>
        <taxon>Pentapetalae</taxon>
        <taxon>asterids</taxon>
        <taxon>lamiids</taxon>
        <taxon>Gentianales</taxon>
        <taxon>Apocynaceae</taxon>
        <taxon>Rauvolfioideae</taxon>
        <taxon>Vinceae</taxon>
        <taxon>Catharanthinae</taxon>
        <taxon>Catharanthus</taxon>
    </lineage>
</organism>
<evidence type="ECO:0000313" key="1">
    <source>
        <dbReference type="EMBL" id="KAI5654862.1"/>
    </source>
</evidence>
<protein>
    <submittedName>
        <fullName evidence="1">Uncharacterized protein</fullName>
    </submittedName>
</protein>